<feature type="transmembrane region" description="Helical" evidence="10">
    <location>
        <begin position="270"/>
        <end position="300"/>
    </location>
</feature>
<feature type="domain" description="Cation-transporting P-type ATPase N-terminal" evidence="11">
    <location>
        <begin position="2"/>
        <end position="75"/>
    </location>
</feature>
<dbReference type="InterPro" id="IPR001757">
    <property type="entry name" value="P_typ_ATPase"/>
</dbReference>
<keyword evidence="8 10" id="KW-1133">Transmembrane helix</keyword>
<evidence type="ECO:0000256" key="2">
    <source>
        <dbReference type="ARBA" id="ARBA00022553"/>
    </source>
</evidence>
<dbReference type="Gene3D" id="2.70.150.10">
    <property type="entry name" value="Calcium-transporting ATPase, cytoplasmic transduction domain A"/>
    <property type="match status" value="1"/>
</dbReference>
<evidence type="ECO:0000256" key="10">
    <source>
        <dbReference type="SAM" id="Phobius"/>
    </source>
</evidence>
<evidence type="ECO:0000256" key="6">
    <source>
        <dbReference type="ARBA" id="ARBA00022842"/>
    </source>
</evidence>
<dbReference type="SFLD" id="SFLDS00003">
    <property type="entry name" value="Haloacid_Dehalogenase"/>
    <property type="match status" value="1"/>
</dbReference>
<dbReference type="InterPro" id="IPR023298">
    <property type="entry name" value="ATPase_P-typ_TM_dom_sf"/>
</dbReference>
<dbReference type="AlphaFoldDB" id="A0A3D5QBD9"/>
<dbReference type="SUPFAM" id="SSF81653">
    <property type="entry name" value="Calcium ATPase, transduction domain A"/>
    <property type="match status" value="1"/>
</dbReference>
<dbReference type="Pfam" id="PF00122">
    <property type="entry name" value="E1-E2_ATPase"/>
    <property type="match status" value="1"/>
</dbReference>
<dbReference type="GO" id="GO:0005524">
    <property type="term" value="F:ATP binding"/>
    <property type="evidence" value="ECO:0007669"/>
    <property type="project" value="UniProtKB-KW"/>
</dbReference>
<feature type="non-terminal residue" evidence="12">
    <location>
        <position position="835"/>
    </location>
</feature>
<dbReference type="Pfam" id="PF00702">
    <property type="entry name" value="Hydrolase"/>
    <property type="match status" value="1"/>
</dbReference>
<feature type="transmembrane region" description="Helical" evidence="10">
    <location>
        <begin position="731"/>
        <end position="750"/>
    </location>
</feature>
<dbReference type="Gene3D" id="3.40.50.1000">
    <property type="entry name" value="HAD superfamily/HAD-like"/>
    <property type="match status" value="2"/>
</dbReference>
<dbReference type="InterPro" id="IPR008250">
    <property type="entry name" value="ATPase_P-typ_transduc_dom_A_sf"/>
</dbReference>
<keyword evidence="3 10" id="KW-0812">Transmembrane</keyword>
<evidence type="ECO:0000259" key="11">
    <source>
        <dbReference type="SMART" id="SM00831"/>
    </source>
</evidence>
<keyword evidence="2" id="KW-0597">Phosphoprotein</keyword>
<dbReference type="Gene3D" id="1.20.1110.10">
    <property type="entry name" value="Calcium-transporting ATPase, transmembrane domain"/>
    <property type="match status" value="2"/>
</dbReference>
<dbReference type="InterPro" id="IPR036412">
    <property type="entry name" value="HAD-like_sf"/>
</dbReference>
<feature type="transmembrane region" description="Helical" evidence="10">
    <location>
        <begin position="58"/>
        <end position="75"/>
    </location>
</feature>
<keyword evidence="7" id="KW-1278">Translocase</keyword>
<reference evidence="12 13" key="1">
    <citation type="journal article" date="2018" name="Nat. Biotechnol.">
        <title>A standardized bacterial taxonomy based on genome phylogeny substantially revises the tree of life.</title>
        <authorList>
            <person name="Parks D.H."/>
            <person name="Chuvochina M."/>
            <person name="Waite D.W."/>
            <person name="Rinke C."/>
            <person name="Skarshewski A."/>
            <person name="Chaumeil P.A."/>
            <person name="Hugenholtz P."/>
        </authorList>
    </citation>
    <scope>NUCLEOTIDE SEQUENCE [LARGE SCALE GENOMIC DNA]</scope>
    <source>
        <strain evidence="12">UBA8672</strain>
    </source>
</reference>
<dbReference type="Gene3D" id="3.40.1110.10">
    <property type="entry name" value="Calcium-transporting ATPase, cytoplasmic domain N"/>
    <property type="match status" value="2"/>
</dbReference>
<comment type="caution">
    <text evidence="12">The sequence shown here is derived from an EMBL/GenBank/DDBJ whole genome shotgun (WGS) entry which is preliminary data.</text>
</comment>
<dbReference type="InterPro" id="IPR023214">
    <property type="entry name" value="HAD_sf"/>
</dbReference>
<dbReference type="InterPro" id="IPR044492">
    <property type="entry name" value="P_typ_ATPase_HD_dom"/>
</dbReference>
<evidence type="ECO:0000256" key="8">
    <source>
        <dbReference type="ARBA" id="ARBA00022989"/>
    </source>
</evidence>
<dbReference type="PANTHER" id="PTHR42861">
    <property type="entry name" value="CALCIUM-TRANSPORTING ATPASE"/>
    <property type="match status" value="1"/>
</dbReference>
<accession>A0A3D5QBD9</accession>
<name>A0A3D5QBD9_FLESI</name>
<evidence type="ECO:0000256" key="5">
    <source>
        <dbReference type="ARBA" id="ARBA00022840"/>
    </source>
</evidence>
<dbReference type="GO" id="GO:0012505">
    <property type="term" value="C:endomembrane system"/>
    <property type="evidence" value="ECO:0007669"/>
    <property type="project" value="UniProtKB-SubCell"/>
</dbReference>
<dbReference type="NCBIfam" id="TIGR01494">
    <property type="entry name" value="ATPase_P-type"/>
    <property type="match status" value="2"/>
</dbReference>
<dbReference type="SUPFAM" id="SSF56784">
    <property type="entry name" value="HAD-like"/>
    <property type="match status" value="1"/>
</dbReference>
<evidence type="ECO:0000313" key="13">
    <source>
        <dbReference type="Proteomes" id="UP000262325"/>
    </source>
</evidence>
<dbReference type="SUPFAM" id="SSF81660">
    <property type="entry name" value="Metal cation-transporting ATPase, ATP-binding domain N"/>
    <property type="match status" value="1"/>
</dbReference>
<feature type="transmembrane region" description="Helical" evidence="10">
    <location>
        <begin position="654"/>
        <end position="675"/>
    </location>
</feature>
<evidence type="ECO:0000313" key="12">
    <source>
        <dbReference type="EMBL" id="HCW92970.1"/>
    </source>
</evidence>
<dbReference type="FunFam" id="2.70.150.10:FF:000160">
    <property type="entry name" value="Sarcoplasmic/endoplasmic reticulum calcium ATPase 1"/>
    <property type="match status" value="1"/>
</dbReference>
<dbReference type="GO" id="GO:0016887">
    <property type="term" value="F:ATP hydrolysis activity"/>
    <property type="evidence" value="ECO:0007669"/>
    <property type="project" value="InterPro"/>
</dbReference>
<dbReference type="Pfam" id="PF00689">
    <property type="entry name" value="Cation_ATPase_C"/>
    <property type="match status" value="1"/>
</dbReference>
<sequence>MKAFLLSKEDTIKKLNSSVKGLSSSEAEKRLESYGLNKLPEEKRVNILKIFLTQFKSPLIYVLLLAAVVSIVIGHMTDAVFIFAVVMINALIGTFQEFSAWKKSTALKDKVKTVCQVLRDGSKISIESEKITLGDIVFLESGSKVPADIRLIEERKLKVDESLLTGESVEVEKYPEAVYHDESIPVADRKNMLFAGSYVAAGRATGVVSDIGENTEVGKIAALLASSESGKSPLITRMEKFSLHLVYIILGVVLLFAVIGMIRGMGLTDLFFFSVALAVAAIPEGLPVAISIALTAGGIAMSKRNVIIRKLASIESLGSCTLIASDKTGTLTKNELTVKHFINPRGENLNWDEIPIQAKQAFYFCNEASAVINDGWEFFGDQVDVALLKFIRKNDEKYLQKLYGCRKIDEIPYEPVNGFAAASTEIDKEIYHFAKGSAENILEFCSLNNEDKTSIIHEVDSWAAKGYRTIAFACKKSSADGVDLEKMTFLGFVAIIDPLREGVKEAIQDAFKAGIKVIMITGDHPATAYTIAEELGIVSDFDEVINGYDLAKIEDSEEKKRIVLDKKVFARISPEQKKELVSIFEDAGHFIAVTGDGVNDAPALKYANVGVSMGKSGTDVARESSDVVITDDHFQSIVNGIEEGRIAYDNIRKIIFLLISTGAAEIILVTFSVVFNTPMSLTPLQILWLNLVTNGVQDVALALEKGEPGVLNRKPRSPDEGIFDSIMIRRVLMSGLYMGLVAFGAFYFFYSSGYSVFESRNYALLLMVLFENVHVFNSRSETLQIWKIKLFENKFLVPMVLFAQLVHIASMRIPIMQEVLDVQPVGINTWIVLLL</sequence>
<dbReference type="EMBL" id="DPPF01000093">
    <property type="protein sequence ID" value="HCW92970.1"/>
    <property type="molecule type" value="Genomic_DNA"/>
</dbReference>
<feature type="transmembrane region" description="Helical" evidence="10">
    <location>
        <begin position="241"/>
        <end position="264"/>
    </location>
</feature>
<dbReference type="SFLD" id="SFLDF00027">
    <property type="entry name" value="p-type_atpase"/>
    <property type="match status" value="1"/>
</dbReference>
<feature type="transmembrane region" description="Helical" evidence="10">
    <location>
        <begin position="81"/>
        <end position="101"/>
    </location>
</feature>
<organism evidence="12 13">
    <name type="scientific">Flexistipes sinusarabici</name>
    <dbReference type="NCBI Taxonomy" id="2352"/>
    <lineage>
        <taxon>Bacteria</taxon>
        <taxon>Pseudomonadati</taxon>
        <taxon>Deferribacterota</taxon>
        <taxon>Deferribacteres</taxon>
        <taxon>Deferribacterales</taxon>
        <taxon>Flexistipitaceae</taxon>
        <taxon>Flexistipes</taxon>
    </lineage>
</organism>
<dbReference type="Proteomes" id="UP000262325">
    <property type="component" value="Unassembled WGS sequence"/>
</dbReference>
<keyword evidence="5" id="KW-0067">ATP-binding</keyword>
<dbReference type="Pfam" id="PF00690">
    <property type="entry name" value="Cation_ATPase_N"/>
    <property type="match status" value="1"/>
</dbReference>
<evidence type="ECO:0000256" key="1">
    <source>
        <dbReference type="ARBA" id="ARBA00004127"/>
    </source>
</evidence>
<keyword evidence="9 10" id="KW-0472">Membrane</keyword>
<dbReference type="InterPro" id="IPR018303">
    <property type="entry name" value="ATPase_P-typ_P_site"/>
</dbReference>
<evidence type="ECO:0000256" key="9">
    <source>
        <dbReference type="ARBA" id="ARBA00023136"/>
    </source>
</evidence>
<dbReference type="InterPro" id="IPR023299">
    <property type="entry name" value="ATPase_P-typ_cyto_dom_N"/>
</dbReference>
<protein>
    <submittedName>
        <fullName evidence="12">ATPase</fullName>
    </submittedName>
</protein>
<evidence type="ECO:0000256" key="4">
    <source>
        <dbReference type="ARBA" id="ARBA00022741"/>
    </source>
</evidence>
<dbReference type="InterPro" id="IPR059000">
    <property type="entry name" value="ATPase_P-type_domA"/>
</dbReference>
<gene>
    <name evidence="12" type="ORF">DHM44_04735</name>
</gene>
<evidence type="ECO:0000256" key="3">
    <source>
        <dbReference type="ARBA" id="ARBA00022692"/>
    </source>
</evidence>
<dbReference type="SMART" id="SM00831">
    <property type="entry name" value="Cation_ATPase_N"/>
    <property type="match status" value="1"/>
</dbReference>
<dbReference type="GO" id="GO:0016020">
    <property type="term" value="C:membrane"/>
    <property type="evidence" value="ECO:0007669"/>
    <property type="project" value="InterPro"/>
</dbReference>
<dbReference type="PRINTS" id="PR00119">
    <property type="entry name" value="CATATPASE"/>
</dbReference>
<keyword evidence="6" id="KW-0460">Magnesium</keyword>
<dbReference type="InterPro" id="IPR004014">
    <property type="entry name" value="ATPase_P-typ_cation-transptr_N"/>
</dbReference>
<dbReference type="SUPFAM" id="SSF81665">
    <property type="entry name" value="Calcium ATPase, transmembrane domain M"/>
    <property type="match status" value="1"/>
</dbReference>
<dbReference type="InterPro" id="IPR006068">
    <property type="entry name" value="ATPase_P-typ_cation-transptr_C"/>
</dbReference>
<dbReference type="PROSITE" id="PS00154">
    <property type="entry name" value="ATPASE_E1_E2"/>
    <property type="match status" value="1"/>
</dbReference>
<dbReference type="SFLD" id="SFLDG00002">
    <property type="entry name" value="C1.7:_P-type_atpase_like"/>
    <property type="match status" value="1"/>
</dbReference>
<proteinExistence type="predicted"/>
<evidence type="ECO:0000256" key="7">
    <source>
        <dbReference type="ARBA" id="ARBA00022967"/>
    </source>
</evidence>
<dbReference type="PRINTS" id="PR00120">
    <property type="entry name" value="HATPASE"/>
</dbReference>
<keyword evidence="4" id="KW-0547">Nucleotide-binding</keyword>
<comment type="subcellular location">
    <subcellularLocation>
        <location evidence="1">Endomembrane system</location>
        <topology evidence="1">Multi-pass membrane protein</topology>
    </subcellularLocation>
</comment>